<feature type="region of interest" description="Disordered" evidence="1">
    <location>
        <begin position="121"/>
        <end position="179"/>
    </location>
</feature>
<gene>
    <name evidence="3" type="ORF">WOLCODRAFT_154207</name>
</gene>
<organism evidence="3 4">
    <name type="scientific">Wolfiporia cocos (strain MD-104)</name>
    <name type="common">Brown rot fungus</name>
    <dbReference type="NCBI Taxonomy" id="742152"/>
    <lineage>
        <taxon>Eukaryota</taxon>
        <taxon>Fungi</taxon>
        <taxon>Dikarya</taxon>
        <taxon>Basidiomycota</taxon>
        <taxon>Agaricomycotina</taxon>
        <taxon>Agaricomycetes</taxon>
        <taxon>Polyporales</taxon>
        <taxon>Phaeolaceae</taxon>
        <taxon>Wolfiporia</taxon>
    </lineage>
</organism>
<evidence type="ECO:0000313" key="4">
    <source>
        <dbReference type="Proteomes" id="UP000218811"/>
    </source>
</evidence>
<dbReference type="Proteomes" id="UP000218811">
    <property type="component" value="Unassembled WGS sequence"/>
</dbReference>
<accession>A0A2H3K215</accession>
<sequence length="275" mass="31140">MDSHQQSHNNGYGVWGNFDPLPPLNVPQDVRRLATPPGNIEGAHFNTREAAMIPPILVHETLYRDRDRTAADAHWPVQANDYSYSATHWQRSDSRIRMYPILMQRPIMSIPYRISMAAAKGGKQKKAANENSKAQGESGRHKHKAQKRSADTKQDALPDDESDAERAKKRGGRRLGASNWRDNEVAEMLRLVKEHQPAGSNGWAKVEAGYNAWVVKAGQPRRDAKALWTKFFRLANHLKPTGDPDCPEEVVQAKRINRSIEENVTRDIVRTAQRE</sequence>
<dbReference type="AlphaFoldDB" id="A0A2H3K215"/>
<evidence type="ECO:0000259" key="2">
    <source>
        <dbReference type="Pfam" id="PF20681"/>
    </source>
</evidence>
<proteinExistence type="predicted"/>
<feature type="domain" description="DUF6818" evidence="2">
    <location>
        <begin position="197"/>
        <end position="264"/>
    </location>
</feature>
<dbReference type="EMBL" id="KB468157">
    <property type="protein sequence ID" value="PCH44178.1"/>
    <property type="molecule type" value="Genomic_DNA"/>
</dbReference>
<dbReference type="OrthoDB" id="99432at2759"/>
<protein>
    <recommendedName>
        <fullName evidence="2">DUF6818 domain-containing protein</fullName>
    </recommendedName>
</protein>
<dbReference type="PANTHER" id="PTHR34409">
    <property type="entry name" value="SET DOMAIN-CONTAINING PROTEIN"/>
    <property type="match status" value="1"/>
</dbReference>
<keyword evidence="4" id="KW-1185">Reference proteome</keyword>
<dbReference type="InterPro" id="IPR049203">
    <property type="entry name" value="DUF6818"/>
</dbReference>
<name>A0A2H3K215_WOLCO</name>
<dbReference type="Pfam" id="PF20681">
    <property type="entry name" value="DUF6818"/>
    <property type="match status" value="1"/>
</dbReference>
<reference evidence="3 4" key="1">
    <citation type="journal article" date="2012" name="Science">
        <title>The Paleozoic origin of enzymatic lignin decomposition reconstructed from 31 fungal genomes.</title>
        <authorList>
            <person name="Floudas D."/>
            <person name="Binder M."/>
            <person name="Riley R."/>
            <person name="Barry K."/>
            <person name="Blanchette R.A."/>
            <person name="Henrissat B."/>
            <person name="Martinez A.T."/>
            <person name="Otillar R."/>
            <person name="Spatafora J.W."/>
            <person name="Yadav J.S."/>
            <person name="Aerts A."/>
            <person name="Benoit I."/>
            <person name="Boyd A."/>
            <person name="Carlson A."/>
            <person name="Copeland A."/>
            <person name="Coutinho P.M."/>
            <person name="de Vries R.P."/>
            <person name="Ferreira P."/>
            <person name="Findley K."/>
            <person name="Foster B."/>
            <person name="Gaskell J."/>
            <person name="Glotzer D."/>
            <person name="Gorecki P."/>
            <person name="Heitman J."/>
            <person name="Hesse C."/>
            <person name="Hori C."/>
            <person name="Igarashi K."/>
            <person name="Jurgens J.A."/>
            <person name="Kallen N."/>
            <person name="Kersten P."/>
            <person name="Kohler A."/>
            <person name="Kuees U."/>
            <person name="Kumar T.K.A."/>
            <person name="Kuo A."/>
            <person name="LaButti K."/>
            <person name="Larrondo L.F."/>
            <person name="Lindquist E."/>
            <person name="Ling A."/>
            <person name="Lombard V."/>
            <person name="Lucas S."/>
            <person name="Lundell T."/>
            <person name="Martin R."/>
            <person name="McLaughlin D.J."/>
            <person name="Morgenstern I."/>
            <person name="Morin E."/>
            <person name="Murat C."/>
            <person name="Nagy L.G."/>
            <person name="Nolan M."/>
            <person name="Ohm R.A."/>
            <person name="Patyshakuliyeva A."/>
            <person name="Rokas A."/>
            <person name="Ruiz-Duenas F.J."/>
            <person name="Sabat G."/>
            <person name="Salamov A."/>
            <person name="Samejima M."/>
            <person name="Schmutz J."/>
            <person name="Slot J.C."/>
            <person name="St John F."/>
            <person name="Stenlid J."/>
            <person name="Sun H."/>
            <person name="Sun S."/>
            <person name="Syed K."/>
            <person name="Tsang A."/>
            <person name="Wiebenga A."/>
            <person name="Young D."/>
            <person name="Pisabarro A."/>
            <person name="Eastwood D.C."/>
            <person name="Martin F."/>
            <person name="Cullen D."/>
            <person name="Grigoriev I.V."/>
            <person name="Hibbett D.S."/>
        </authorList>
    </citation>
    <scope>NUCLEOTIDE SEQUENCE [LARGE SCALE GENOMIC DNA]</scope>
    <source>
        <strain evidence="3 4">MD-104</strain>
    </source>
</reference>
<dbReference type="STRING" id="742152.A0A2H3K215"/>
<dbReference type="PANTHER" id="PTHR34409:SF1">
    <property type="entry name" value="MYB-LIKE DOMAIN-CONTAINING PROTEIN"/>
    <property type="match status" value="1"/>
</dbReference>
<evidence type="ECO:0000313" key="3">
    <source>
        <dbReference type="EMBL" id="PCH44178.1"/>
    </source>
</evidence>
<evidence type="ECO:0000256" key="1">
    <source>
        <dbReference type="SAM" id="MobiDB-lite"/>
    </source>
</evidence>